<dbReference type="PANTHER" id="PTHR35005">
    <property type="entry name" value="3-DEHYDRO-SCYLLO-INOSOSE HYDROLASE"/>
    <property type="match status" value="1"/>
</dbReference>
<dbReference type="Proteomes" id="UP001500620">
    <property type="component" value="Unassembled WGS sequence"/>
</dbReference>
<reference evidence="7" key="1">
    <citation type="journal article" date="2019" name="Int. J. Syst. Evol. Microbiol.">
        <title>The Global Catalogue of Microorganisms (GCM) 10K type strain sequencing project: providing services to taxonomists for standard genome sequencing and annotation.</title>
        <authorList>
            <consortium name="The Broad Institute Genomics Platform"/>
            <consortium name="The Broad Institute Genome Sequencing Center for Infectious Disease"/>
            <person name="Wu L."/>
            <person name="Ma J."/>
        </authorList>
    </citation>
    <scope>NUCLEOTIDE SEQUENCE [LARGE SCALE GENOMIC DNA]</scope>
    <source>
        <strain evidence="7">JCM 17441</strain>
    </source>
</reference>
<evidence type="ECO:0000256" key="1">
    <source>
        <dbReference type="ARBA" id="ARBA00001947"/>
    </source>
</evidence>
<proteinExistence type="inferred from homology"/>
<dbReference type="InterPro" id="IPR024087">
    <property type="entry name" value="Creatininase-like_sf"/>
</dbReference>
<evidence type="ECO:0000256" key="5">
    <source>
        <dbReference type="ARBA" id="ARBA00024029"/>
    </source>
</evidence>
<comment type="similarity">
    <text evidence="5">Belongs to the creatininase superfamily.</text>
</comment>
<evidence type="ECO:0000313" key="7">
    <source>
        <dbReference type="Proteomes" id="UP001500620"/>
    </source>
</evidence>
<dbReference type="Pfam" id="PF02633">
    <property type="entry name" value="Creatininase"/>
    <property type="match status" value="1"/>
</dbReference>
<dbReference type="PANTHER" id="PTHR35005:SF1">
    <property type="entry name" value="2-AMINO-5-FORMYLAMINO-6-RIBOSYLAMINOPYRIMIDIN-4(3H)-ONE 5'-MONOPHOSPHATE DEFORMYLASE"/>
    <property type="match status" value="1"/>
</dbReference>
<sequence length="256" mass="26846">MNTRRLAELTSPAVAALPAHGIAVLPVGAIEQHGPHLPLVTDLLVAETLAADAVAAHGDEHELWLLPSLACTKSNEHAWAAGTLWLGAATLMAVVHDLGRSVANTPLRKLVFLNGHGGNSALLNVCARELRLDFGLATFVMHPSLPPDQGGASPAEELGTGIHGGKDETSLVLHLRPDLVRMDLATRNVPEQLAGFEHVRFGGPVSFGWSSDDFGTDGTLGDPTLATAEHGAALYAGMLRQAGQAFAEIARFAHGR</sequence>
<evidence type="ECO:0000256" key="4">
    <source>
        <dbReference type="ARBA" id="ARBA00022833"/>
    </source>
</evidence>
<dbReference type="SUPFAM" id="SSF102215">
    <property type="entry name" value="Creatininase"/>
    <property type="match status" value="1"/>
</dbReference>
<organism evidence="6 7">
    <name type="scientific">Dactylosporangium darangshiense</name>
    <dbReference type="NCBI Taxonomy" id="579108"/>
    <lineage>
        <taxon>Bacteria</taxon>
        <taxon>Bacillati</taxon>
        <taxon>Actinomycetota</taxon>
        <taxon>Actinomycetes</taxon>
        <taxon>Micromonosporales</taxon>
        <taxon>Micromonosporaceae</taxon>
        <taxon>Dactylosporangium</taxon>
    </lineage>
</organism>
<keyword evidence="4" id="KW-0862">Zinc</keyword>
<evidence type="ECO:0000256" key="2">
    <source>
        <dbReference type="ARBA" id="ARBA00022723"/>
    </source>
</evidence>
<evidence type="ECO:0000313" key="6">
    <source>
        <dbReference type="EMBL" id="GAA4260094.1"/>
    </source>
</evidence>
<keyword evidence="7" id="KW-1185">Reference proteome</keyword>
<dbReference type="EMBL" id="BAABAT010000039">
    <property type="protein sequence ID" value="GAA4260094.1"/>
    <property type="molecule type" value="Genomic_DNA"/>
</dbReference>
<gene>
    <name evidence="6" type="ORF">GCM10022255_087390</name>
</gene>
<accession>A0ABP8DN70</accession>
<keyword evidence="3" id="KW-0378">Hydrolase</keyword>
<protein>
    <submittedName>
        <fullName evidence="6">Creatininase family protein</fullName>
    </submittedName>
</protein>
<name>A0ABP8DN70_9ACTN</name>
<dbReference type="InterPro" id="IPR003785">
    <property type="entry name" value="Creatininase/forma_Hydrolase"/>
</dbReference>
<comment type="caution">
    <text evidence="6">The sequence shown here is derived from an EMBL/GenBank/DDBJ whole genome shotgun (WGS) entry which is preliminary data.</text>
</comment>
<evidence type="ECO:0000256" key="3">
    <source>
        <dbReference type="ARBA" id="ARBA00022801"/>
    </source>
</evidence>
<dbReference type="Gene3D" id="3.40.50.10310">
    <property type="entry name" value="Creatininase"/>
    <property type="match status" value="1"/>
</dbReference>
<dbReference type="RefSeq" id="WP_345137025.1">
    <property type="nucleotide sequence ID" value="NZ_BAABAT010000039.1"/>
</dbReference>
<keyword evidence="2" id="KW-0479">Metal-binding</keyword>
<comment type="cofactor">
    <cofactor evidence="1">
        <name>Zn(2+)</name>
        <dbReference type="ChEBI" id="CHEBI:29105"/>
    </cofactor>
</comment>